<evidence type="ECO:0000256" key="2">
    <source>
        <dbReference type="SAM" id="Phobius"/>
    </source>
</evidence>
<keyword evidence="1" id="KW-0460">Magnesium</keyword>
<dbReference type="GO" id="GO:0008962">
    <property type="term" value="F:phosphatidylglycerophosphatase activity"/>
    <property type="evidence" value="ECO:0007669"/>
    <property type="project" value="UniProtKB-EC"/>
</dbReference>
<feature type="domain" description="YutG/PgpA" evidence="3">
    <location>
        <begin position="9"/>
        <end position="146"/>
    </location>
</feature>
<name>A0A2M9G6W8_9PROT</name>
<dbReference type="EC" id="3.1.3.27" evidence="1"/>
<comment type="caution">
    <text evidence="4">The sequence shown here is derived from an EMBL/GenBank/DDBJ whole genome shotgun (WGS) entry which is preliminary data.</text>
</comment>
<dbReference type="Proteomes" id="UP000229498">
    <property type="component" value="Unassembled WGS sequence"/>
</dbReference>
<keyword evidence="1" id="KW-0378">Hydrolase</keyword>
<reference evidence="4 5" key="1">
    <citation type="submission" date="2017-11" db="EMBL/GenBank/DDBJ databases">
        <title>Draft genome sequence of Rhizobiales bacterium SY3-13.</title>
        <authorList>
            <person name="Sun C."/>
        </authorList>
    </citation>
    <scope>NUCLEOTIDE SEQUENCE [LARGE SCALE GENOMIC DNA]</scope>
    <source>
        <strain evidence="4 5">SY3-13</strain>
    </source>
</reference>
<dbReference type="EMBL" id="PHIG01000005">
    <property type="protein sequence ID" value="PJK31416.1"/>
    <property type="molecule type" value="Genomic_DNA"/>
</dbReference>
<keyword evidence="1" id="KW-1208">Phospholipid metabolism</keyword>
<comment type="function">
    <text evidence="1">Lipid phosphatase which dephosphorylates phosphatidylglycerophosphate (PGP) to phosphatidylglycerol (PG).</text>
</comment>
<evidence type="ECO:0000313" key="5">
    <source>
        <dbReference type="Proteomes" id="UP000229498"/>
    </source>
</evidence>
<evidence type="ECO:0000259" key="3">
    <source>
        <dbReference type="Pfam" id="PF04608"/>
    </source>
</evidence>
<dbReference type="InterPro" id="IPR036681">
    <property type="entry name" value="PgpA-like_sf"/>
</dbReference>
<keyword evidence="1" id="KW-0595">Phospholipid degradation</keyword>
<dbReference type="PANTHER" id="PTHR36305">
    <property type="entry name" value="PHOSPHATIDYLGLYCEROPHOSPHATASE A"/>
    <property type="match status" value="1"/>
</dbReference>
<dbReference type="GO" id="GO:0005886">
    <property type="term" value="C:plasma membrane"/>
    <property type="evidence" value="ECO:0007669"/>
    <property type="project" value="UniProtKB-SubCell"/>
</dbReference>
<accession>A0A2M9G6W8</accession>
<dbReference type="GO" id="GO:0009395">
    <property type="term" value="P:phospholipid catabolic process"/>
    <property type="evidence" value="ECO:0007669"/>
    <property type="project" value="UniProtKB-KW"/>
</dbReference>
<dbReference type="Pfam" id="PF04608">
    <property type="entry name" value="PgpA"/>
    <property type="match status" value="1"/>
</dbReference>
<dbReference type="PIRSF" id="PIRSF006162">
    <property type="entry name" value="PgpA"/>
    <property type="match status" value="1"/>
</dbReference>
<comment type="pathway">
    <text evidence="1">Phospholipid metabolism; phosphatidylglycerol biosynthesis; phosphatidylglycerol from CDP-diacylglycerol: step 2/2.</text>
</comment>
<evidence type="ECO:0000313" key="4">
    <source>
        <dbReference type="EMBL" id="PJK31416.1"/>
    </source>
</evidence>
<keyword evidence="1 2" id="KW-0812">Transmembrane</keyword>
<dbReference type="GO" id="GO:0006655">
    <property type="term" value="P:phosphatidylglycerol biosynthetic process"/>
    <property type="evidence" value="ECO:0007669"/>
    <property type="project" value="UniProtKB-UniPathway"/>
</dbReference>
<gene>
    <name evidence="4" type="ORF">CVT23_01695</name>
</gene>
<dbReference type="OrthoDB" id="9804091at2"/>
<comment type="subcellular location">
    <subcellularLocation>
        <location evidence="1">Cell inner membrane</location>
        <topology evidence="1">Multi-pass membrane protein</topology>
    </subcellularLocation>
</comment>
<dbReference type="CDD" id="cd06971">
    <property type="entry name" value="PgpA"/>
    <property type="match status" value="1"/>
</dbReference>
<comment type="catalytic activity">
    <reaction evidence="1">
        <text>a 1,2-diacyl-sn-glycero-3-phospho-(1'-sn-glycero-3'-phosphate) + H2O = a 1,2-diacyl-sn-glycero-3-phospho-(1'-sn-glycerol) + phosphate</text>
        <dbReference type="Rhea" id="RHEA:33751"/>
        <dbReference type="ChEBI" id="CHEBI:15377"/>
        <dbReference type="ChEBI" id="CHEBI:43474"/>
        <dbReference type="ChEBI" id="CHEBI:60110"/>
        <dbReference type="ChEBI" id="CHEBI:64716"/>
        <dbReference type="EC" id="3.1.3.27"/>
    </reaction>
</comment>
<keyword evidence="1" id="KW-0442">Lipid degradation</keyword>
<dbReference type="SUPFAM" id="SSF101307">
    <property type="entry name" value="YutG-like"/>
    <property type="match status" value="1"/>
</dbReference>
<evidence type="ECO:0000256" key="1">
    <source>
        <dbReference type="PIRNR" id="PIRNR006162"/>
    </source>
</evidence>
<organism evidence="4 5">
    <name type="scientific">Minwuia thermotolerans</name>
    <dbReference type="NCBI Taxonomy" id="2056226"/>
    <lineage>
        <taxon>Bacteria</taxon>
        <taxon>Pseudomonadati</taxon>
        <taxon>Pseudomonadota</taxon>
        <taxon>Alphaproteobacteria</taxon>
        <taxon>Minwuiales</taxon>
        <taxon>Minwuiaceae</taxon>
        <taxon>Minwuia</taxon>
    </lineage>
</organism>
<dbReference type="GO" id="GO:0046872">
    <property type="term" value="F:metal ion binding"/>
    <property type="evidence" value="ECO:0007669"/>
    <property type="project" value="UniProtKB-KW"/>
</dbReference>
<dbReference type="InterPro" id="IPR026037">
    <property type="entry name" value="PgpA"/>
</dbReference>
<comment type="cofactor">
    <cofactor evidence="1">
        <name>Mg(2+)</name>
        <dbReference type="ChEBI" id="CHEBI:18420"/>
    </cofactor>
</comment>
<protein>
    <recommendedName>
        <fullName evidence="1">Phosphatidylglycerophosphatase A</fullName>
        <ecNumber evidence="1">3.1.3.27</ecNumber>
    </recommendedName>
    <alternativeName>
        <fullName evidence="1">Phosphatidylglycerolphosphate phosphatase A</fullName>
    </alternativeName>
</protein>
<keyword evidence="5" id="KW-1185">Reference proteome</keyword>
<keyword evidence="2" id="KW-1133">Transmembrane helix</keyword>
<keyword evidence="1" id="KW-1003">Cell membrane</keyword>
<feature type="transmembrane region" description="Helical" evidence="2">
    <location>
        <begin position="133"/>
        <end position="153"/>
    </location>
</feature>
<proteinExistence type="predicted"/>
<dbReference type="UniPathway" id="UPA00084">
    <property type="reaction ID" value="UER00504"/>
</dbReference>
<keyword evidence="1" id="KW-0479">Metal-binding</keyword>
<dbReference type="RefSeq" id="WP_109793842.1">
    <property type="nucleotide sequence ID" value="NZ_PHIG01000005.1"/>
</dbReference>
<keyword evidence="1" id="KW-0997">Cell inner membrane</keyword>
<dbReference type="PANTHER" id="PTHR36305:SF1">
    <property type="entry name" value="PHOSPHATIDYLGLYCEROPHOSPHATASE A"/>
    <property type="match status" value="1"/>
</dbReference>
<dbReference type="InterPro" id="IPR007686">
    <property type="entry name" value="YutG/PgpA"/>
</dbReference>
<keyword evidence="1 2" id="KW-0472">Membrane</keyword>
<dbReference type="AlphaFoldDB" id="A0A2M9G6W8"/>
<sequence>MIDRFATMVATFFWVGNARWAPGTMGSIAAAPVGWAMLEFGGKPALLTGVLIASLLGWWAASRHMRVRDRRDDPQEIVIDEAAGLWIGYLALPDAGWAGCLAGLVLFRVIDIWKPGPIGWADRRLKGSLGVMVDDLMAGMLAALLLGGGYWMMEQWA</sequence>
<keyword evidence="1" id="KW-0443">Lipid metabolism</keyword>
<feature type="transmembrane region" description="Helical" evidence="2">
    <location>
        <begin position="40"/>
        <end position="61"/>
    </location>
</feature>